<dbReference type="Proteomes" id="UP000248795">
    <property type="component" value="Unassembled WGS sequence"/>
</dbReference>
<dbReference type="GO" id="GO:0005737">
    <property type="term" value="C:cytoplasm"/>
    <property type="evidence" value="ECO:0007669"/>
    <property type="project" value="UniProtKB-SubCell"/>
</dbReference>
<dbReference type="Gene3D" id="3.90.1200.10">
    <property type="match status" value="1"/>
</dbReference>
<evidence type="ECO:0000256" key="6">
    <source>
        <dbReference type="ARBA" id="ARBA00022723"/>
    </source>
</evidence>
<feature type="domain" description="Aminoglycoside phosphotransferase" evidence="11">
    <location>
        <begin position="168"/>
        <end position="423"/>
    </location>
</feature>
<evidence type="ECO:0000313" key="13">
    <source>
        <dbReference type="Proteomes" id="UP000248795"/>
    </source>
</evidence>
<dbReference type="InterPro" id="IPR003442">
    <property type="entry name" value="T6A_TsaE"/>
</dbReference>
<comment type="caution">
    <text evidence="12">The sequence shown here is derived from an EMBL/GenBank/DDBJ whole genome shotgun (WGS) entry which is preliminary data.</text>
</comment>
<dbReference type="GO" id="GO:0016740">
    <property type="term" value="F:transferase activity"/>
    <property type="evidence" value="ECO:0007669"/>
    <property type="project" value="UniProtKB-KW"/>
</dbReference>
<sequence length="502" mass="55991">MQVTRRFESTAALEGFAAQLSLFARPGMVLLLKGDLGTGKSTFARAFIRALAGGAEFDVPSPTFTLVQTYDETRVPVAHADLYRIGSAQELDELGFDDLIRTHVLAVEWPEKMLDQAHADRLLIELSGSGTHRDAVLTAAGAWEQALARNDAMNGFLATTRWATAERRFLEGDASFRRYETLHLPGEAAILMDMPARPDGPPVKYGKPYSAIAHLAEDIRAVIAINSLLCARGYSAPQAEAYDLAQGFAVMEDLGRRVYGGMMRAGEDMREPMAAAVAVLADMAQRDWPKDLPVDGQTYRVPPYDVEAQLIEVDLLPSWFWPHLNGTAIPAAALAEFEALWMELLPLTQKGHRVWALRDYHSPNLLWLPEREGLARVGIIDTQDALMGHPAYDLASMLQDARVDIDFAFADELYALYCALRKDDPNFERAEFDVAYAILGAQRATKILGIFARLSKRDGKHGYLRHIPRVSRYLERNLAHPRLSKLKHWFDTHLPAARREVA</sequence>
<organism evidence="12 13">
    <name type="scientific">Aestuariivirga litoralis</name>
    <dbReference type="NCBI Taxonomy" id="2650924"/>
    <lineage>
        <taxon>Bacteria</taxon>
        <taxon>Pseudomonadati</taxon>
        <taxon>Pseudomonadota</taxon>
        <taxon>Alphaproteobacteria</taxon>
        <taxon>Hyphomicrobiales</taxon>
        <taxon>Aestuariivirgaceae</taxon>
        <taxon>Aestuariivirga</taxon>
    </lineage>
</organism>
<evidence type="ECO:0000256" key="1">
    <source>
        <dbReference type="ARBA" id="ARBA00004496"/>
    </source>
</evidence>
<evidence type="ECO:0000256" key="9">
    <source>
        <dbReference type="ARBA" id="ARBA00022842"/>
    </source>
</evidence>
<evidence type="ECO:0000256" key="10">
    <source>
        <dbReference type="ARBA" id="ARBA00032441"/>
    </source>
</evidence>
<evidence type="ECO:0000256" key="7">
    <source>
        <dbReference type="ARBA" id="ARBA00022741"/>
    </source>
</evidence>
<dbReference type="Pfam" id="PF01636">
    <property type="entry name" value="APH"/>
    <property type="match status" value="1"/>
</dbReference>
<dbReference type="NCBIfam" id="TIGR00150">
    <property type="entry name" value="T6A_YjeE"/>
    <property type="match status" value="1"/>
</dbReference>
<dbReference type="PANTHER" id="PTHR33540">
    <property type="entry name" value="TRNA THREONYLCARBAMOYLADENOSINE BIOSYNTHESIS PROTEIN TSAE"/>
    <property type="match status" value="1"/>
</dbReference>
<evidence type="ECO:0000256" key="3">
    <source>
        <dbReference type="ARBA" id="ARBA00019010"/>
    </source>
</evidence>
<dbReference type="InterPro" id="IPR011009">
    <property type="entry name" value="Kinase-like_dom_sf"/>
</dbReference>
<keyword evidence="13" id="KW-1185">Reference proteome</keyword>
<dbReference type="EMBL" id="QKVK01000005">
    <property type="protein sequence ID" value="PZF76476.1"/>
    <property type="molecule type" value="Genomic_DNA"/>
</dbReference>
<dbReference type="GO" id="GO:0046872">
    <property type="term" value="F:metal ion binding"/>
    <property type="evidence" value="ECO:0007669"/>
    <property type="project" value="UniProtKB-KW"/>
</dbReference>
<evidence type="ECO:0000256" key="8">
    <source>
        <dbReference type="ARBA" id="ARBA00022840"/>
    </source>
</evidence>
<keyword evidence="12" id="KW-0808">Transferase</keyword>
<comment type="subcellular location">
    <subcellularLocation>
        <location evidence="1">Cytoplasm</location>
    </subcellularLocation>
</comment>
<dbReference type="SUPFAM" id="SSF52540">
    <property type="entry name" value="P-loop containing nucleoside triphosphate hydrolases"/>
    <property type="match status" value="1"/>
</dbReference>
<dbReference type="AlphaFoldDB" id="A0A2W2BSQ4"/>
<name>A0A2W2BSQ4_9HYPH</name>
<evidence type="ECO:0000256" key="2">
    <source>
        <dbReference type="ARBA" id="ARBA00007599"/>
    </source>
</evidence>
<keyword evidence="9" id="KW-0460">Magnesium</keyword>
<keyword evidence="6" id="KW-0479">Metal-binding</keyword>
<reference evidence="13" key="1">
    <citation type="submission" date="2018-06" db="EMBL/GenBank/DDBJ databases">
        <title>Aestuariibacter litoralis strain KCTC 52945T.</title>
        <authorList>
            <person name="Li X."/>
            <person name="Salam N."/>
            <person name="Li J.-L."/>
            <person name="Chen Y.-M."/>
            <person name="Yang Z.-W."/>
            <person name="Zhang L.-Y."/>
            <person name="Han M.-X."/>
            <person name="Xiao M."/>
            <person name="Li W.-J."/>
        </authorList>
    </citation>
    <scope>NUCLEOTIDE SEQUENCE [LARGE SCALE GENOMIC DNA]</scope>
    <source>
        <strain evidence="13">KCTC 52945</strain>
    </source>
</reference>
<proteinExistence type="inferred from homology"/>
<keyword evidence="7" id="KW-0547">Nucleotide-binding</keyword>
<dbReference type="Gene3D" id="3.30.200.20">
    <property type="entry name" value="Phosphorylase Kinase, domain 1"/>
    <property type="match status" value="1"/>
</dbReference>
<comment type="similarity">
    <text evidence="2">Belongs to the TsaE family.</text>
</comment>
<protein>
    <recommendedName>
        <fullName evidence="3">tRNA threonylcarbamoyladenosine biosynthesis protein TsaE</fullName>
    </recommendedName>
    <alternativeName>
        <fullName evidence="10">t(6)A37 threonylcarbamoyladenosine biosynthesis protein TsaE</fullName>
    </alternativeName>
</protein>
<accession>A0A2W2BSQ4</accession>
<dbReference type="PANTHER" id="PTHR33540:SF2">
    <property type="entry name" value="TRNA THREONYLCARBAMOYLADENOSINE BIOSYNTHESIS PROTEIN TSAE"/>
    <property type="match status" value="1"/>
</dbReference>
<dbReference type="Gene3D" id="3.40.50.300">
    <property type="entry name" value="P-loop containing nucleotide triphosphate hydrolases"/>
    <property type="match status" value="1"/>
</dbReference>
<evidence type="ECO:0000313" key="12">
    <source>
        <dbReference type="EMBL" id="PZF76476.1"/>
    </source>
</evidence>
<dbReference type="InterPro" id="IPR002575">
    <property type="entry name" value="Aminoglycoside_PTrfase"/>
</dbReference>
<evidence type="ECO:0000256" key="5">
    <source>
        <dbReference type="ARBA" id="ARBA00022694"/>
    </source>
</evidence>
<dbReference type="InterPro" id="IPR027417">
    <property type="entry name" value="P-loop_NTPase"/>
</dbReference>
<evidence type="ECO:0000256" key="4">
    <source>
        <dbReference type="ARBA" id="ARBA00022490"/>
    </source>
</evidence>
<evidence type="ECO:0000259" key="11">
    <source>
        <dbReference type="Pfam" id="PF01636"/>
    </source>
</evidence>
<keyword evidence="8" id="KW-0067">ATP-binding</keyword>
<dbReference type="Pfam" id="PF02367">
    <property type="entry name" value="TsaE"/>
    <property type="match status" value="1"/>
</dbReference>
<keyword evidence="4" id="KW-0963">Cytoplasm</keyword>
<gene>
    <name evidence="12" type="ORF">DK847_11730</name>
</gene>
<dbReference type="GO" id="GO:0002949">
    <property type="term" value="P:tRNA threonylcarbamoyladenosine modification"/>
    <property type="evidence" value="ECO:0007669"/>
    <property type="project" value="InterPro"/>
</dbReference>
<keyword evidence="5" id="KW-0819">tRNA processing</keyword>
<dbReference type="SUPFAM" id="SSF56112">
    <property type="entry name" value="Protein kinase-like (PK-like)"/>
    <property type="match status" value="1"/>
</dbReference>
<dbReference type="GO" id="GO:0005524">
    <property type="term" value="F:ATP binding"/>
    <property type="evidence" value="ECO:0007669"/>
    <property type="project" value="UniProtKB-KW"/>
</dbReference>